<keyword evidence="3" id="KW-1185">Reference proteome</keyword>
<reference evidence="2 3" key="1">
    <citation type="submission" date="2024-06" db="EMBL/GenBank/DDBJ databases">
        <title>Genomic Encyclopedia of Type Strains, Phase IV (KMG-IV): sequencing the most valuable type-strain genomes for metagenomic binning, comparative biology and taxonomic classification.</title>
        <authorList>
            <person name="Goeker M."/>
        </authorList>
    </citation>
    <scope>NUCLEOTIDE SEQUENCE [LARGE SCALE GENOMIC DNA]</scope>
    <source>
        <strain evidence="2 3">DSM 21331</strain>
    </source>
</reference>
<gene>
    <name evidence="2" type="ORF">ABID43_004495</name>
</gene>
<protein>
    <recommendedName>
        <fullName evidence="4">SHOCT domain-containing protein</fullName>
    </recommendedName>
</protein>
<accession>A0ABV2LAP9</accession>
<evidence type="ECO:0000313" key="2">
    <source>
        <dbReference type="EMBL" id="MET3694930.1"/>
    </source>
</evidence>
<evidence type="ECO:0008006" key="4">
    <source>
        <dbReference type="Google" id="ProtNLM"/>
    </source>
</evidence>
<evidence type="ECO:0000313" key="3">
    <source>
        <dbReference type="Proteomes" id="UP001549145"/>
    </source>
</evidence>
<organism evidence="2 3">
    <name type="scientific">Methylobacterium goesingense</name>
    <dbReference type="NCBI Taxonomy" id="243690"/>
    <lineage>
        <taxon>Bacteria</taxon>
        <taxon>Pseudomonadati</taxon>
        <taxon>Pseudomonadota</taxon>
        <taxon>Alphaproteobacteria</taxon>
        <taxon>Hyphomicrobiales</taxon>
        <taxon>Methylobacteriaceae</taxon>
        <taxon>Methylobacterium</taxon>
    </lineage>
</organism>
<feature type="region of interest" description="Disordered" evidence="1">
    <location>
        <begin position="181"/>
        <end position="242"/>
    </location>
</feature>
<dbReference type="RefSeq" id="WP_238279567.1">
    <property type="nucleotide sequence ID" value="NZ_BPQL01000061.1"/>
</dbReference>
<sequence>MTEHPNALQSIAERHGFSLDAVRHLVRSLEAGQGRMAQFDHPDLGGFGQWTSGGMTMIGDMFNTGLKTRVSALCADLASSLPATGWAEPRPASAHWPAEWGPPATSGSQNGMRYAYFPALHRLAVETDGRVALYDTEGYDISGVAQQQGGTSSLRFSGRDGAVDLASLKRVDGVGAISEGASDVAPEAQPFEPAPFEPSPGGSSSGGSSSGWSSSGGASPLESLPSESGAHAPSAAPAGRADDILGTIERLADLHRRGILDQTEFASKKAELLARL</sequence>
<evidence type="ECO:0000256" key="1">
    <source>
        <dbReference type="SAM" id="MobiDB-lite"/>
    </source>
</evidence>
<feature type="compositionally biased region" description="Low complexity" evidence="1">
    <location>
        <begin position="210"/>
        <end position="239"/>
    </location>
</feature>
<dbReference type="Proteomes" id="UP001549145">
    <property type="component" value="Unassembled WGS sequence"/>
</dbReference>
<name>A0ABV2LAP9_9HYPH</name>
<dbReference type="EMBL" id="JBEPMM010000020">
    <property type="protein sequence ID" value="MET3694930.1"/>
    <property type="molecule type" value="Genomic_DNA"/>
</dbReference>
<proteinExistence type="predicted"/>
<comment type="caution">
    <text evidence="2">The sequence shown here is derived from an EMBL/GenBank/DDBJ whole genome shotgun (WGS) entry which is preliminary data.</text>
</comment>